<evidence type="ECO:0000259" key="2">
    <source>
        <dbReference type="PROSITE" id="PS50041"/>
    </source>
</evidence>
<evidence type="ECO:0000313" key="3">
    <source>
        <dbReference type="EMBL" id="KAG8521173.1"/>
    </source>
</evidence>
<dbReference type="SUPFAM" id="SSF56436">
    <property type="entry name" value="C-type lectin-like"/>
    <property type="match status" value="1"/>
</dbReference>
<dbReference type="GO" id="GO:0030246">
    <property type="term" value="F:carbohydrate binding"/>
    <property type="evidence" value="ECO:0007669"/>
    <property type="project" value="UniProtKB-KW"/>
</dbReference>
<feature type="domain" description="C-type lectin" evidence="2">
    <location>
        <begin position="176"/>
        <end position="287"/>
    </location>
</feature>
<dbReference type="Gene3D" id="3.10.100.10">
    <property type="entry name" value="Mannose-Binding Protein A, subunit A"/>
    <property type="match status" value="1"/>
</dbReference>
<dbReference type="OrthoDB" id="418245at2759"/>
<dbReference type="EMBL" id="JAGFMF010011485">
    <property type="protein sequence ID" value="KAG8521173.1"/>
    <property type="molecule type" value="Genomic_DNA"/>
</dbReference>
<dbReference type="InterPro" id="IPR016187">
    <property type="entry name" value="CTDL_fold"/>
</dbReference>
<keyword evidence="1" id="KW-0430">Lectin</keyword>
<dbReference type="InterPro" id="IPR001304">
    <property type="entry name" value="C-type_lectin-like"/>
</dbReference>
<protein>
    <submittedName>
        <fullName evidence="3">Regenerating islet-derived protein 3-gamma</fullName>
    </submittedName>
</protein>
<evidence type="ECO:0000256" key="1">
    <source>
        <dbReference type="ARBA" id="ARBA00022734"/>
    </source>
</evidence>
<proteinExistence type="predicted"/>
<keyword evidence="4" id="KW-1185">Reference proteome</keyword>
<sequence length="355" mass="38863">MRCIASRCLHPLGQQLQALWQQDSLLLPLPESSPYMHIRPRCTHAAAPQGTPQLPTIVPAPTHSHHLCCQGVKAAGDAQTPMAPMPSIFLHPADSCEDTDPTRWTHLLALVLHKEPPFRDQLPPGVMDRVVRSVSLRSVSCTLLSCLMLVAQAQGAVLKNAQSSPRNGCPSGSMAYASHCYALFQTTKSWMDANMDCQRQESGHLVSVLSGSEASFVAALIRNSGISQSYVWIGLHDPTEGSRPNAGGWEWSNSAILNYRAWERNPPTSPSSGYCGSVSRTSSKNWDQPLPDPRFPLPPPLNLNLTLRLPHPSILRNGRIMTVKRISPMSASSRTRWNPSTECPACQCITDLEPT</sequence>
<gene>
    <name evidence="3" type="ORF">J0S82_016694</name>
</gene>
<dbReference type="SMART" id="SM00034">
    <property type="entry name" value="CLECT"/>
    <property type="match status" value="1"/>
</dbReference>
<accession>A0A8J6AI10</accession>
<dbReference type="PANTHER" id="PTHR22803">
    <property type="entry name" value="MANNOSE, PHOSPHOLIPASE, LECTIN RECEPTOR RELATED"/>
    <property type="match status" value="1"/>
</dbReference>
<evidence type="ECO:0000313" key="4">
    <source>
        <dbReference type="Proteomes" id="UP000700334"/>
    </source>
</evidence>
<name>A0A8J6AI10_GALPY</name>
<comment type="caution">
    <text evidence="3">The sequence shown here is derived from an EMBL/GenBank/DDBJ whole genome shotgun (WGS) entry which is preliminary data.</text>
</comment>
<dbReference type="Proteomes" id="UP000700334">
    <property type="component" value="Unassembled WGS sequence"/>
</dbReference>
<dbReference type="PRINTS" id="PR01504">
    <property type="entry name" value="PNCREATITSAP"/>
</dbReference>
<dbReference type="InterPro" id="IPR016186">
    <property type="entry name" value="C-type_lectin-like/link_sf"/>
</dbReference>
<dbReference type="InterPro" id="IPR050111">
    <property type="entry name" value="C-type_lectin/snaclec_domain"/>
</dbReference>
<reference evidence="3" key="1">
    <citation type="journal article" date="2021" name="Evol. Appl.">
        <title>The genome of the Pyrenean desman and the effects of bottlenecks and inbreeding on the genomic landscape of an endangered species.</title>
        <authorList>
            <person name="Escoda L."/>
            <person name="Castresana J."/>
        </authorList>
    </citation>
    <scope>NUCLEOTIDE SEQUENCE</scope>
    <source>
        <strain evidence="3">IBE-C5619</strain>
    </source>
</reference>
<organism evidence="3 4">
    <name type="scientific">Galemys pyrenaicus</name>
    <name type="common">Iberian desman</name>
    <name type="synonym">Pyrenean desman</name>
    <dbReference type="NCBI Taxonomy" id="202257"/>
    <lineage>
        <taxon>Eukaryota</taxon>
        <taxon>Metazoa</taxon>
        <taxon>Chordata</taxon>
        <taxon>Craniata</taxon>
        <taxon>Vertebrata</taxon>
        <taxon>Euteleostomi</taxon>
        <taxon>Mammalia</taxon>
        <taxon>Eutheria</taxon>
        <taxon>Laurasiatheria</taxon>
        <taxon>Eulipotyphla</taxon>
        <taxon>Talpidae</taxon>
        <taxon>Galemys</taxon>
    </lineage>
</organism>
<dbReference type="AlphaFoldDB" id="A0A8J6AI10"/>
<dbReference type="Pfam" id="PF00059">
    <property type="entry name" value="Lectin_C"/>
    <property type="match status" value="1"/>
</dbReference>
<dbReference type="PROSITE" id="PS50041">
    <property type="entry name" value="C_TYPE_LECTIN_2"/>
    <property type="match status" value="1"/>
</dbReference>